<comment type="caution">
    <text evidence="8">The sequence shown here is derived from an EMBL/GenBank/DDBJ whole genome shotgun (WGS) entry which is preliminary data.</text>
</comment>
<dbReference type="AlphaFoldDB" id="A0A444YHF9"/>
<dbReference type="SMART" id="SM00353">
    <property type="entry name" value="HLH"/>
    <property type="match status" value="1"/>
</dbReference>
<dbReference type="GO" id="GO:0000981">
    <property type="term" value="F:DNA-binding transcription factor activity, RNA polymerase II-specific"/>
    <property type="evidence" value="ECO:0007669"/>
    <property type="project" value="TreeGrafter"/>
</dbReference>
<keyword evidence="5" id="KW-0539">Nucleus</keyword>
<feature type="region of interest" description="Disordered" evidence="6">
    <location>
        <begin position="1"/>
        <end position="23"/>
    </location>
</feature>
<dbReference type="SUPFAM" id="SSF47459">
    <property type="entry name" value="HLH, helix-loop-helix DNA-binding domain"/>
    <property type="match status" value="1"/>
</dbReference>
<feature type="compositionally biased region" description="Low complexity" evidence="6">
    <location>
        <begin position="90"/>
        <end position="100"/>
    </location>
</feature>
<proteinExistence type="predicted"/>
<dbReference type="GO" id="GO:0005634">
    <property type="term" value="C:nucleus"/>
    <property type="evidence" value="ECO:0007669"/>
    <property type="project" value="UniProtKB-SubCell"/>
</dbReference>
<keyword evidence="2" id="KW-0805">Transcription regulation</keyword>
<dbReference type="OrthoDB" id="2019494at2759"/>
<dbReference type="Proteomes" id="UP000289738">
    <property type="component" value="Chromosome B06"/>
</dbReference>
<feature type="domain" description="BHLH" evidence="7">
    <location>
        <begin position="260"/>
        <end position="310"/>
    </location>
</feature>
<evidence type="ECO:0000256" key="1">
    <source>
        <dbReference type="ARBA" id="ARBA00004123"/>
    </source>
</evidence>
<evidence type="ECO:0000256" key="4">
    <source>
        <dbReference type="ARBA" id="ARBA00023163"/>
    </source>
</evidence>
<evidence type="ECO:0000259" key="7">
    <source>
        <dbReference type="PROSITE" id="PS50888"/>
    </source>
</evidence>
<dbReference type="PANTHER" id="PTHR16223:SF125">
    <property type="entry name" value="OS08G0506700 PROTEIN"/>
    <property type="match status" value="1"/>
</dbReference>
<dbReference type="Gramene" id="arahy.Tifrunner.gnm2.ann2.Ah16g047400.1">
    <property type="protein sequence ID" value="arahy.Tifrunner.gnm2.ann2.Ah16g047400.1-CDS"/>
    <property type="gene ID" value="arahy.Tifrunner.gnm2.ann2.Ah16g047400"/>
</dbReference>
<reference evidence="8 9" key="1">
    <citation type="submission" date="2019-01" db="EMBL/GenBank/DDBJ databases">
        <title>Sequencing of cultivated peanut Arachis hypogaea provides insights into genome evolution and oil improvement.</title>
        <authorList>
            <person name="Chen X."/>
        </authorList>
    </citation>
    <scope>NUCLEOTIDE SEQUENCE [LARGE SCALE GENOMIC DNA]</scope>
    <source>
        <strain evidence="9">cv. Fuhuasheng</strain>
        <tissue evidence="8">Leaves</tissue>
    </source>
</reference>
<dbReference type="FunFam" id="4.10.280.10:FF:000021">
    <property type="entry name" value="Transcription factor bHLH130 family"/>
    <property type="match status" value="1"/>
</dbReference>
<dbReference type="EMBL" id="SDMP01000016">
    <property type="protein sequence ID" value="RYR01319.1"/>
    <property type="molecule type" value="Genomic_DNA"/>
</dbReference>
<keyword evidence="9" id="KW-1185">Reference proteome</keyword>
<sequence>MDSSSRYHQQQLNSSSSSASGLLRFRSAPPSVLEQLQVVEGSCSSEQERSSSSSFSRFFSSNNNKPSSTTKPPSLSSMNSNHRFTRLHNSSTAPSASTSSGTDLPRQSTFPASHFSFHDNNGYDTNANTMTKGVGNYSGSDELSLSTMNRFNNQISFSSSRSPSSSATATNNNNRNGGLFFPNYGSWNETSYKRDDQNRIHKLIFYANQNEEFGNNKVVHTLSHQLSFPKAESEMFAMENMIHFPLSDSVPCKIRAKRGCATHPRSIAERVRRTRISERMKLLEELVPNMDKQASTADMLDMAVGYIKDLQKQFKNLSDKRAKCKCIRMQKSDSSKKF</sequence>
<dbReference type="InterPro" id="IPR011598">
    <property type="entry name" value="bHLH_dom"/>
</dbReference>
<evidence type="ECO:0000313" key="8">
    <source>
        <dbReference type="EMBL" id="RYR01319.1"/>
    </source>
</evidence>
<dbReference type="PANTHER" id="PTHR16223">
    <property type="entry name" value="TRANSCRIPTION FACTOR BHLH83-RELATED"/>
    <property type="match status" value="1"/>
</dbReference>
<dbReference type="PROSITE" id="PS50888">
    <property type="entry name" value="BHLH"/>
    <property type="match status" value="1"/>
</dbReference>
<feature type="region of interest" description="Disordered" evidence="6">
    <location>
        <begin position="39"/>
        <end position="117"/>
    </location>
</feature>
<evidence type="ECO:0000256" key="2">
    <source>
        <dbReference type="ARBA" id="ARBA00023015"/>
    </source>
</evidence>
<accession>A0A444YHF9</accession>
<evidence type="ECO:0000313" key="9">
    <source>
        <dbReference type="Proteomes" id="UP000289738"/>
    </source>
</evidence>
<dbReference type="SMR" id="A0A444YHF9"/>
<evidence type="ECO:0000256" key="6">
    <source>
        <dbReference type="SAM" id="MobiDB-lite"/>
    </source>
</evidence>
<keyword evidence="4" id="KW-0804">Transcription</keyword>
<dbReference type="Pfam" id="PF00010">
    <property type="entry name" value="HLH"/>
    <property type="match status" value="1"/>
</dbReference>
<dbReference type="STRING" id="3818.A0A444YHF9"/>
<dbReference type="GO" id="GO:0000978">
    <property type="term" value="F:RNA polymerase II cis-regulatory region sequence-specific DNA binding"/>
    <property type="evidence" value="ECO:0007669"/>
    <property type="project" value="TreeGrafter"/>
</dbReference>
<protein>
    <recommendedName>
        <fullName evidence="7">BHLH domain-containing protein</fullName>
    </recommendedName>
</protein>
<dbReference type="InterPro" id="IPR045843">
    <property type="entry name" value="IND-like"/>
</dbReference>
<name>A0A444YHF9_ARAHY</name>
<feature type="compositionally biased region" description="Low complexity" evidence="6">
    <location>
        <begin position="42"/>
        <end position="77"/>
    </location>
</feature>
<dbReference type="GO" id="GO:0046983">
    <property type="term" value="F:protein dimerization activity"/>
    <property type="evidence" value="ECO:0007669"/>
    <property type="project" value="InterPro"/>
</dbReference>
<evidence type="ECO:0000256" key="5">
    <source>
        <dbReference type="ARBA" id="ARBA00023242"/>
    </source>
</evidence>
<dbReference type="InterPro" id="IPR036638">
    <property type="entry name" value="HLH_DNA-bd_sf"/>
</dbReference>
<feature type="compositionally biased region" description="Polar residues" evidence="6">
    <location>
        <begin position="101"/>
        <end position="111"/>
    </location>
</feature>
<organism evidence="8 9">
    <name type="scientific">Arachis hypogaea</name>
    <name type="common">Peanut</name>
    <dbReference type="NCBI Taxonomy" id="3818"/>
    <lineage>
        <taxon>Eukaryota</taxon>
        <taxon>Viridiplantae</taxon>
        <taxon>Streptophyta</taxon>
        <taxon>Embryophyta</taxon>
        <taxon>Tracheophyta</taxon>
        <taxon>Spermatophyta</taxon>
        <taxon>Magnoliopsida</taxon>
        <taxon>eudicotyledons</taxon>
        <taxon>Gunneridae</taxon>
        <taxon>Pentapetalae</taxon>
        <taxon>rosids</taxon>
        <taxon>fabids</taxon>
        <taxon>Fabales</taxon>
        <taxon>Fabaceae</taxon>
        <taxon>Papilionoideae</taxon>
        <taxon>50 kb inversion clade</taxon>
        <taxon>dalbergioids sensu lato</taxon>
        <taxon>Dalbergieae</taxon>
        <taxon>Pterocarpus clade</taxon>
        <taxon>Arachis</taxon>
    </lineage>
</organism>
<keyword evidence="3" id="KW-0238">DNA-binding</keyword>
<comment type="subcellular location">
    <subcellularLocation>
        <location evidence="1">Nucleus</location>
    </subcellularLocation>
</comment>
<gene>
    <name evidence="8" type="ORF">Ahy_B06g080183</name>
</gene>
<evidence type="ECO:0000256" key="3">
    <source>
        <dbReference type="ARBA" id="ARBA00023125"/>
    </source>
</evidence>
<feature type="region of interest" description="Disordered" evidence="6">
    <location>
        <begin position="156"/>
        <end position="175"/>
    </location>
</feature>
<dbReference type="Gene3D" id="4.10.280.10">
    <property type="entry name" value="Helix-loop-helix DNA-binding domain"/>
    <property type="match status" value="1"/>
</dbReference>
<feature type="compositionally biased region" description="Polar residues" evidence="6">
    <location>
        <begin position="1"/>
        <end position="13"/>
    </location>
</feature>